<dbReference type="RefSeq" id="WP_188718964.1">
    <property type="nucleotide sequence ID" value="NZ_BMIF01000001.1"/>
</dbReference>
<organism evidence="2 3">
    <name type="scientific">Nitratireductor aestuarii</name>
    <dbReference type="NCBI Taxonomy" id="1735103"/>
    <lineage>
        <taxon>Bacteria</taxon>
        <taxon>Pseudomonadati</taxon>
        <taxon>Pseudomonadota</taxon>
        <taxon>Alphaproteobacteria</taxon>
        <taxon>Hyphomicrobiales</taxon>
        <taxon>Phyllobacteriaceae</taxon>
        <taxon>Nitratireductor</taxon>
    </lineage>
</organism>
<evidence type="ECO:0000313" key="3">
    <source>
        <dbReference type="Proteomes" id="UP000636264"/>
    </source>
</evidence>
<accession>A0A916RCV9</accession>
<dbReference type="EMBL" id="BMIF01000001">
    <property type="protein sequence ID" value="GGA51385.1"/>
    <property type="molecule type" value="Genomic_DNA"/>
</dbReference>
<keyword evidence="3" id="KW-1185">Reference proteome</keyword>
<feature type="domain" description="NmrA-like" evidence="1">
    <location>
        <begin position="6"/>
        <end position="228"/>
    </location>
</feature>
<dbReference type="InterPro" id="IPR051604">
    <property type="entry name" value="Ergot_Alk_Oxidoreductase"/>
</dbReference>
<dbReference type="PANTHER" id="PTHR43162">
    <property type="match status" value="1"/>
</dbReference>
<sequence length="300" mass="32108">MTKGVQTVLAVGATGKFAGYVVPELVKRGAKVRALVRDPAQADAAKAAGATEVAIGDLRDSTSVANAVAGVNGVFHIGPAFAPDEATMGVALVDAAQRAGVSKFVFSSVIQPTNTRLKNHASKIPVEEALYSSRLEYTILHPANLMQNIGFAWPSILQTGQFSEPFPRDVSIARVDYRDVAEVAAIALTGPTLTYATLELAAGMHSRSEVAAIMTEELSRPISAEESTFGDWVAASRLPYDDSQLQLLSKVHEHYAKYGLGGNSLTLRAALGREPRSLRQYIRQLALQTSISSNRTTRNQ</sequence>
<dbReference type="AlphaFoldDB" id="A0A916RCV9"/>
<dbReference type="InterPro" id="IPR036291">
    <property type="entry name" value="NAD(P)-bd_dom_sf"/>
</dbReference>
<protein>
    <submittedName>
        <fullName evidence="2">Epimerase</fullName>
    </submittedName>
</protein>
<dbReference type="Gene3D" id="3.90.25.10">
    <property type="entry name" value="UDP-galactose 4-epimerase, domain 1"/>
    <property type="match status" value="1"/>
</dbReference>
<evidence type="ECO:0000313" key="2">
    <source>
        <dbReference type="EMBL" id="GGA51385.1"/>
    </source>
</evidence>
<gene>
    <name evidence="2" type="ORF">GCM10011385_00830</name>
</gene>
<evidence type="ECO:0000259" key="1">
    <source>
        <dbReference type="Pfam" id="PF05368"/>
    </source>
</evidence>
<comment type="caution">
    <text evidence="2">The sequence shown here is derived from an EMBL/GenBank/DDBJ whole genome shotgun (WGS) entry which is preliminary data.</text>
</comment>
<dbReference type="Proteomes" id="UP000636264">
    <property type="component" value="Unassembled WGS sequence"/>
</dbReference>
<dbReference type="Gene3D" id="3.40.50.720">
    <property type="entry name" value="NAD(P)-binding Rossmann-like Domain"/>
    <property type="match status" value="1"/>
</dbReference>
<name>A0A916RCV9_9HYPH</name>
<dbReference type="Pfam" id="PF05368">
    <property type="entry name" value="NmrA"/>
    <property type="match status" value="1"/>
</dbReference>
<dbReference type="SUPFAM" id="SSF51735">
    <property type="entry name" value="NAD(P)-binding Rossmann-fold domains"/>
    <property type="match status" value="1"/>
</dbReference>
<dbReference type="PANTHER" id="PTHR43162:SF1">
    <property type="entry name" value="PRESTALK A DIFFERENTIATION PROTEIN A"/>
    <property type="match status" value="1"/>
</dbReference>
<proteinExistence type="predicted"/>
<reference evidence="2" key="2">
    <citation type="submission" date="2020-09" db="EMBL/GenBank/DDBJ databases">
        <authorList>
            <person name="Sun Q."/>
            <person name="Zhou Y."/>
        </authorList>
    </citation>
    <scope>NUCLEOTIDE SEQUENCE</scope>
    <source>
        <strain evidence="2">CGMCC 1.15320</strain>
    </source>
</reference>
<dbReference type="InterPro" id="IPR008030">
    <property type="entry name" value="NmrA-like"/>
</dbReference>
<reference evidence="2" key="1">
    <citation type="journal article" date="2014" name="Int. J. Syst. Evol. Microbiol.">
        <title>Complete genome sequence of Corynebacterium casei LMG S-19264T (=DSM 44701T), isolated from a smear-ripened cheese.</title>
        <authorList>
            <consortium name="US DOE Joint Genome Institute (JGI-PGF)"/>
            <person name="Walter F."/>
            <person name="Albersmeier A."/>
            <person name="Kalinowski J."/>
            <person name="Ruckert C."/>
        </authorList>
    </citation>
    <scope>NUCLEOTIDE SEQUENCE</scope>
    <source>
        <strain evidence="2">CGMCC 1.15320</strain>
    </source>
</reference>